<dbReference type="Proteomes" id="UP000035740">
    <property type="component" value="Unassembled WGS sequence"/>
</dbReference>
<feature type="non-terminal residue" evidence="6">
    <location>
        <position position="1"/>
    </location>
</feature>
<keyword evidence="4" id="KW-1133">Transmembrane helix</keyword>
<keyword evidence="3" id="KW-0812">Transmembrane</keyword>
<evidence type="ECO:0000313" key="7">
    <source>
        <dbReference type="Proteomes" id="UP000035740"/>
    </source>
</evidence>
<evidence type="ECO:0000256" key="3">
    <source>
        <dbReference type="ARBA" id="ARBA00022692"/>
    </source>
</evidence>
<evidence type="ECO:0000313" key="6">
    <source>
        <dbReference type="EMBL" id="KMS93775.1"/>
    </source>
</evidence>
<protein>
    <submittedName>
        <fullName evidence="6">Uncharacterized protein</fullName>
    </submittedName>
</protein>
<comment type="similarity">
    <text evidence="2">Belongs to the CLPTM1 family.</text>
</comment>
<organism evidence="6 7">
    <name type="scientific">Beta vulgaris subsp. vulgaris</name>
    <name type="common">Beet</name>
    <dbReference type="NCBI Taxonomy" id="3555"/>
    <lineage>
        <taxon>Eukaryota</taxon>
        <taxon>Viridiplantae</taxon>
        <taxon>Streptophyta</taxon>
        <taxon>Embryophyta</taxon>
        <taxon>Tracheophyta</taxon>
        <taxon>Spermatophyta</taxon>
        <taxon>Magnoliopsida</taxon>
        <taxon>eudicotyledons</taxon>
        <taxon>Gunneridae</taxon>
        <taxon>Pentapetalae</taxon>
        <taxon>Caryophyllales</taxon>
        <taxon>Chenopodiaceae</taxon>
        <taxon>Betoideae</taxon>
        <taxon>Beta</taxon>
    </lineage>
</organism>
<name>A0A0J8DSP7_BETVV</name>
<dbReference type="EMBL" id="KQ099072">
    <property type="protein sequence ID" value="KMS93775.1"/>
    <property type="molecule type" value="Genomic_DNA"/>
</dbReference>
<evidence type="ECO:0000256" key="5">
    <source>
        <dbReference type="ARBA" id="ARBA00023136"/>
    </source>
</evidence>
<dbReference type="AlphaFoldDB" id="A0A0J8DSP7"/>
<evidence type="ECO:0000256" key="4">
    <source>
        <dbReference type="ARBA" id="ARBA00022989"/>
    </source>
</evidence>
<keyword evidence="5" id="KW-0472">Membrane</keyword>
<evidence type="ECO:0000256" key="2">
    <source>
        <dbReference type="ARBA" id="ARBA00009310"/>
    </source>
</evidence>
<dbReference type="Pfam" id="PF05602">
    <property type="entry name" value="CLPTM1"/>
    <property type="match status" value="1"/>
</dbReference>
<evidence type="ECO:0000256" key="1">
    <source>
        <dbReference type="ARBA" id="ARBA00004141"/>
    </source>
</evidence>
<gene>
    <name evidence="6" type="ORF">BVRB_028090</name>
</gene>
<comment type="subcellular location">
    <subcellularLocation>
        <location evidence="1">Membrane</location>
        <topology evidence="1">Multi-pass membrane protein</topology>
    </subcellularLocation>
</comment>
<reference evidence="6 7" key="1">
    <citation type="journal article" date="2014" name="Nature">
        <title>The genome of the recently domesticated crop plant sugar beet (Beta vulgaris).</title>
        <authorList>
            <person name="Dohm J.C."/>
            <person name="Minoche A.E."/>
            <person name="Holtgrawe D."/>
            <person name="Capella-Gutierrez S."/>
            <person name="Zakrzewski F."/>
            <person name="Tafer H."/>
            <person name="Rupp O."/>
            <person name="Sorensen T.R."/>
            <person name="Stracke R."/>
            <person name="Reinhardt R."/>
            <person name="Goesmann A."/>
            <person name="Kraft T."/>
            <person name="Schulz B."/>
            <person name="Stadler P.F."/>
            <person name="Schmidt T."/>
            <person name="Gabaldon T."/>
            <person name="Lehrach H."/>
            <person name="Weisshaar B."/>
            <person name="Himmelbauer H."/>
        </authorList>
    </citation>
    <scope>NUCLEOTIDE SEQUENCE [LARGE SCALE GENOMIC DNA]</scope>
    <source>
        <tissue evidence="6">Taproot</tissue>
    </source>
</reference>
<dbReference type="Gramene" id="KMS93775">
    <property type="protein sequence ID" value="KMS93775"/>
    <property type="gene ID" value="BVRB_028090"/>
</dbReference>
<accession>A0A0J8DSP7</accession>
<sequence length="149" mass="17129">SERILANWRIPETFTYDWEKNEARTQHLNISLPESVTARNHSVYGHVIFEPLSSDLPKITTVARLNVFRPRPKLNTKINLISGQFGDERLESASQSGESIESVREQIGRDSTWQSYWRPLLHARLLVDQTTYPAGGIPTQLRNAYRLDP</sequence>
<keyword evidence="7" id="KW-1185">Reference proteome</keyword>
<dbReference type="InterPro" id="IPR008429">
    <property type="entry name" value="CLPTM1"/>
</dbReference>
<proteinExistence type="inferred from homology"/>
<dbReference type="GO" id="GO:0016020">
    <property type="term" value="C:membrane"/>
    <property type="evidence" value="ECO:0007669"/>
    <property type="project" value="UniProtKB-SubCell"/>
</dbReference>